<sequence>MEIQELQNMQPKQKVLNCNQFAIQRAKVKGCEGPNGNVAPNRKIKHQWHSAWGNKHVDE</sequence>
<dbReference type="AlphaFoldDB" id="A0A4Y7J2F0"/>
<proteinExistence type="predicted"/>
<dbReference type="Gramene" id="RZC54222">
    <property type="protein sequence ID" value="RZC54222"/>
    <property type="gene ID" value="C5167_013071"/>
</dbReference>
<evidence type="ECO:0000313" key="2">
    <source>
        <dbReference type="Proteomes" id="UP000316621"/>
    </source>
</evidence>
<gene>
    <name evidence="1" type="ORF">C5167_013071</name>
</gene>
<keyword evidence="2" id="KW-1185">Reference proteome</keyword>
<evidence type="ECO:0000313" key="1">
    <source>
        <dbReference type="EMBL" id="RZC54222.1"/>
    </source>
</evidence>
<accession>A0A4Y7J2F0</accession>
<protein>
    <submittedName>
        <fullName evidence="1">Uncharacterized protein</fullName>
    </submittedName>
</protein>
<dbReference type="EMBL" id="CM010717">
    <property type="protein sequence ID" value="RZC54222.1"/>
    <property type="molecule type" value="Genomic_DNA"/>
</dbReference>
<dbReference type="Proteomes" id="UP000316621">
    <property type="component" value="Chromosome 3"/>
</dbReference>
<organism evidence="1 2">
    <name type="scientific">Papaver somniferum</name>
    <name type="common">Opium poppy</name>
    <dbReference type="NCBI Taxonomy" id="3469"/>
    <lineage>
        <taxon>Eukaryota</taxon>
        <taxon>Viridiplantae</taxon>
        <taxon>Streptophyta</taxon>
        <taxon>Embryophyta</taxon>
        <taxon>Tracheophyta</taxon>
        <taxon>Spermatophyta</taxon>
        <taxon>Magnoliopsida</taxon>
        <taxon>Ranunculales</taxon>
        <taxon>Papaveraceae</taxon>
        <taxon>Papaveroideae</taxon>
        <taxon>Papaver</taxon>
    </lineage>
</organism>
<reference evidence="1 2" key="1">
    <citation type="journal article" date="2018" name="Science">
        <title>The opium poppy genome and morphinan production.</title>
        <authorList>
            <person name="Guo L."/>
            <person name="Winzer T."/>
            <person name="Yang X."/>
            <person name="Li Y."/>
            <person name="Ning Z."/>
            <person name="He Z."/>
            <person name="Teodor R."/>
            <person name="Lu Y."/>
            <person name="Bowser T.A."/>
            <person name="Graham I.A."/>
            <person name="Ye K."/>
        </authorList>
    </citation>
    <scope>NUCLEOTIDE SEQUENCE [LARGE SCALE GENOMIC DNA]</scope>
    <source>
        <strain evidence="2">cv. HN1</strain>
        <tissue evidence="1">Leaves</tissue>
    </source>
</reference>
<name>A0A4Y7J2F0_PAPSO</name>